<evidence type="ECO:0000313" key="3">
    <source>
        <dbReference type="Proteomes" id="UP000799537"/>
    </source>
</evidence>
<feature type="compositionally biased region" description="Pro residues" evidence="1">
    <location>
        <begin position="294"/>
        <end position="307"/>
    </location>
</feature>
<dbReference type="GeneID" id="54562771"/>
<feature type="compositionally biased region" description="Basic and acidic residues" evidence="1">
    <location>
        <begin position="364"/>
        <end position="377"/>
    </location>
</feature>
<keyword evidence="3" id="KW-1185">Reference proteome</keyword>
<sequence>MAPSSSNPPPHRNNEQAKSVTYAPEIRDLDDVDALLDRMDAMSLSPRPKASRSKDAYHSNAGMSDLAAAKPSPENEGGQRSALDPNEAYLKTTGKTFNFTTPMSQRTSPGEMRSPPLSPKPTLKLEEQGSALGEEGGEKKKMLPEEDWVSPEKPTLAAVSAIEKASAPSHGDDGVSKWTYSFSRPESSPAALPGKFPHHERSATRKSEISRIGGAQLPQTPTQEDLLHKTQTFSKPHHVWRPVESEEKIPLTSDPDRQLFYHTGVDKFGKPEEKDPFKAEQDDRQVHPPRPKSHSPPLPYPNLPPSSPAKDPLPALLRPKRPWERSADAYGSVSPVQDVKTAQKEAAQVEGRGQTSQALGVEGKQLEASKGEETKTEEGEEDGQPIPNVFQKIGSAFSGSPNN</sequence>
<dbReference type="AlphaFoldDB" id="A0A6A6BZB2"/>
<evidence type="ECO:0000313" key="2">
    <source>
        <dbReference type="EMBL" id="KAF2160055.1"/>
    </source>
</evidence>
<feature type="compositionally biased region" description="Pro residues" evidence="1">
    <location>
        <begin position="1"/>
        <end position="11"/>
    </location>
</feature>
<name>A0A6A6BZB2_ZASCE</name>
<reference evidence="2" key="1">
    <citation type="journal article" date="2020" name="Stud. Mycol.">
        <title>101 Dothideomycetes genomes: a test case for predicting lifestyles and emergence of pathogens.</title>
        <authorList>
            <person name="Haridas S."/>
            <person name="Albert R."/>
            <person name="Binder M."/>
            <person name="Bloem J."/>
            <person name="Labutti K."/>
            <person name="Salamov A."/>
            <person name="Andreopoulos B."/>
            <person name="Baker S."/>
            <person name="Barry K."/>
            <person name="Bills G."/>
            <person name="Bluhm B."/>
            <person name="Cannon C."/>
            <person name="Castanera R."/>
            <person name="Culley D."/>
            <person name="Daum C."/>
            <person name="Ezra D."/>
            <person name="Gonzalez J."/>
            <person name="Henrissat B."/>
            <person name="Kuo A."/>
            <person name="Liang C."/>
            <person name="Lipzen A."/>
            <person name="Lutzoni F."/>
            <person name="Magnuson J."/>
            <person name="Mondo S."/>
            <person name="Nolan M."/>
            <person name="Ohm R."/>
            <person name="Pangilinan J."/>
            <person name="Park H.-J."/>
            <person name="Ramirez L."/>
            <person name="Alfaro M."/>
            <person name="Sun H."/>
            <person name="Tritt A."/>
            <person name="Yoshinaga Y."/>
            <person name="Zwiers L.-H."/>
            <person name="Turgeon B."/>
            <person name="Goodwin S."/>
            <person name="Spatafora J."/>
            <person name="Crous P."/>
            <person name="Grigoriev I."/>
        </authorList>
    </citation>
    <scope>NUCLEOTIDE SEQUENCE</scope>
    <source>
        <strain evidence="2">ATCC 36951</strain>
    </source>
</reference>
<feature type="region of interest" description="Disordered" evidence="1">
    <location>
        <begin position="40"/>
        <end position="403"/>
    </location>
</feature>
<evidence type="ECO:0000256" key="1">
    <source>
        <dbReference type="SAM" id="MobiDB-lite"/>
    </source>
</evidence>
<organism evidence="2 3">
    <name type="scientific">Zasmidium cellare ATCC 36951</name>
    <dbReference type="NCBI Taxonomy" id="1080233"/>
    <lineage>
        <taxon>Eukaryota</taxon>
        <taxon>Fungi</taxon>
        <taxon>Dikarya</taxon>
        <taxon>Ascomycota</taxon>
        <taxon>Pezizomycotina</taxon>
        <taxon>Dothideomycetes</taxon>
        <taxon>Dothideomycetidae</taxon>
        <taxon>Mycosphaerellales</taxon>
        <taxon>Mycosphaerellaceae</taxon>
        <taxon>Zasmidium</taxon>
    </lineage>
</organism>
<feature type="compositionally biased region" description="Basic and acidic residues" evidence="1">
    <location>
        <begin position="197"/>
        <end position="209"/>
    </location>
</feature>
<feature type="compositionally biased region" description="Polar residues" evidence="1">
    <location>
        <begin position="93"/>
        <end position="108"/>
    </location>
</feature>
<feature type="compositionally biased region" description="Basic and acidic residues" evidence="1">
    <location>
        <begin position="241"/>
        <end position="286"/>
    </location>
</feature>
<dbReference type="Proteomes" id="UP000799537">
    <property type="component" value="Unassembled WGS sequence"/>
</dbReference>
<feature type="compositionally biased region" description="Polar residues" evidence="1">
    <location>
        <begin position="217"/>
        <end position="234"/>
    </location>
</feature>
<dbReference type="RefSeq" id="XP_033660944.1">
    <property type="nucleotide sequence ID" value="XM_033809499.1"/>
</dbReference>
<protein>
    <submittedName>
        <fullName evidence="2">Uncharacterized protein</fullName>
    </submittedName>
</protein>
<feature type="region of interest" description="Disordered" evidence="1">
    <location>
        <begin position="1"/>
        <end position="26"/>
    </location>
</feature>
<gene>
    <name evidence="2" type="ORF">M409DRAFT_29505</name>
</gene>
<dbReference type="EMBL" id="ML993630">
    <property type="protein sequence ID" value="KAF2160055.1"/>
    <property type="molecule type" value="Genomic_DNA"/>
</dbReference>
<proteinExistence type="predicted"/>
<accession>A0A6A6BZB2</accession>